<name>A0A1X0S6H2_RHIZD</name>
<dbReference type="PANTHER" id="PTHR10063:SF0">
    <property type="entry name" value="TUBERIN"/>
    <property type="match status" value="1"/>
</dbReference>
<reference evidence="4 5" key="1">
    <citation type="journal article" date="2016" name="Proc. Natl. Acad. Sci. U.S.A.">
        <title>Lipid metabolic changes in an early divergent fungus govern the establishment of a mutualistic symbiosis with endobacteria.</title>
        <authorList>
            <person name="Lastovetsky O.A."/>
            <person name="Gaspar M.L."/>
            <person name="Mondo S.J."/>
            <person name="LaButti K.M."/>
            <person name="Sandor L."/>
            <person name="Grigoriev I.V."/>
            <person name="Henry S.A."/>
            <person name="Pawlowska T.E."/>
        </authorList>
    </citation>
    <scope>NUCLEOTIDE SEQUENCE [LARGE SCALE GENOMIC DNA]</scope>
    <source>
        <strain evidence="4 5">ATCC 11559</strain>
    </source>
</reference>
<feature type="compositionally biased region" description="Low complexity" evidence="2">
    <location>
        <begin position="18"/>
        <end position="30"/>
    </location>
</feature>
<dbReference type="InterPro" id="IPR000331">
    <property type="entry name" value="Rap/Ran_GAP_dom"/>
</dbReference>
<keyword evidence="1" id="KW-0343">GTPase activation</keyword>
<evidence type="ECO:0000313" key="5">
    <source>
        <dbReference type="Proteomes" id="UP000242381"/>
    </source>
</evidence>
<evidence type="ECO:0000256" key="1">
    <source>
        <dbReference type="ARBA" id="ARBA00022468"/>
    </source>
</evidence>
<feature type="region of interest" description="Disordered" evidence="2">
    <location>
        <begin position="969"/>
        <end position="991"/>
    </location>
</feature>
<dbReference type="GO" id="GO:0005096">
    <property type="term" value="F:GTPase activator activity"/>
    <property type="evidence" value="ECO:0007669"/>
    <property type="project" value="UniProtKB-KW"/>
</dbReference>
<dbReference type="InterPro" id="IPR018515">
    <property type="entry name" value="Tuberin-type_domain"/>
</dbReference>
<feature type="region of interest" description="Disordered" evidence="2">
    <location>
        <begin position="1"/>
        <end position="32"/>
    </location>
</feature>
<dbReference type="GO" id="GO:0033596">
    <property type="term" value="C:TSC1-TSC2 complex"/>
    <property type="evidence" value="ECO:0007669"/>
    <property type="project" value="InterPro"/>
</dbReference>
<proteinExistence type="predicted"/>
<dbReference type="GO" id="GO:0005634">
    <property type="term" value="C:nucleus"/>
    <property type="evidence" value="ECO:0007669"/>
    <property type="project" value="InterPro"/>
</dbReference>
<dbReference type="Pfam" id="PF11864">
    <property type="entry name" value="DUF3384"/>
    <property type="match status" value="1"/>
</dbReference>
<dbReference type="Proteomes" id="UP000242381">
    <property type="component" value="Unassembled WGS sequence"/>
</dbReference>
<dbReference type="InterPro" id="IPR003913">
    <property type="entry name" value="Tuberin"/>
</dbReference>
<feature type="region of interest" description="Disordered" evidence="2">
    <location>
        <begin position="703"/>
        <end position="732"/>
    </location>
</feature>
<evidence type="ECO:0000259" key="3">
    <source>
        <dbReference type="PROSITE" id="PS50085"/>
    </source>
</evidence>
<feature type="domain" description="Rap-GAP" evidence="3">
    <location>
        <begin position="1245"/>
        <end position="1482"/>
    </location>
</feature>
<dbReference type="Pfam" id="PF03542">
    <property type="entry name" value="Tuberin"/>
    <property type="match status" value="1"/>
</dbReference>
<dbReference type="Gene3D" id="3.40.50.11210">
    <property type="entry name" value="Rap/Ran-GAP"/>
    <property type="match status" value="1"/>
</dbReference>
<protein>
    <recommendedName>
        <fullName evidence="3">Rap-GAP domain-containing protein</fullName>
    </recommendedName>
</protein>
<accession>A0A1X0S6H2</accession>
<dbReference type="EMBL" id="KV921304">
    <property type="protein sequence ID" value="ORE19761.1"/>
    <property type="molecule type" value="Genomic_DNA"/>
</dbReference>
<dbReference type="Pfam" id="PF02145">
    <property type="entry name" value="Rap_GAP"/>
    <property type="match status" value="1"/>
</dbReference>
<dbReference type="GO" id="GO:0051056">
    <property type="term" value="P:regulation of small GTPase mediated signal transduction"/>
    <property type="evidence" value="ECO:0007669"/>
    <property type="project" value="InterPro"/>
</dbReference>
<dbReference type="PROSITE" id="PS50085">
    <property type="entry name" value="RAPGAP"/>
    <property type="match status" value="1"/>
</dbReference>
<dbReference type="PANTHER" id="PTHR10063">
    <property type="entry name" value="TUBERIN"/>
    <property type="match status" value="1"/>
</dbReference>
<feature type="compositionally biased region" description="Polar residues" evidence="2">
    <location>
        <begin position="969"/>
        <end position="990"/>
    </location>
</feature>
<dbReference type="InterPro" id="IPR035974">
    <property type="entry name" value="Rap/Ran-GAP_sf"/>
</dbReference>
<dbReference type="GO" id="GO:0032007">
    <property type="term" value="P:negative regulation of TOR signaling"/>
    <property type="evidence" value="ECO:0007669"/>
    <property type="project" value="InterPro"/>
</dbReference>
<dbReference type="SUPFAM" id="SSF111347">
    <property type="entry name" value="Rap/Ran-GAP"/>
    <property type="match status" value="1"/>
</dbReference>
<dbReference type="OMA" id="CDIMSAI"/>
<organism evidence="4 5">
    <name type="scientific">Rhizopus microsporus</name>
    <dbReference type="NCBI Taxonomy" id="58291"/>
    <lineage>
        <taxon>Eukaryota</taxon>
        <taxon>Fungi</taxon>
        <taxon>Fungi incertae sedis</taxon>
        <taxon>Mucoromycota</taxon>
        <taxon>Mucoromycotina</taxon>
        <taxon>Mucoromycetes</taxon>
        <taxon>Mucorales</taxon>
        <taxon>Mucorineae</taxon>
        <taxon>Rhizopodaceae</taxon>
        <taxon>Rhizopus</taxon>
    </lineage>
</organism>
<dbReference type="VEuPathDB" id="FungiDB:BCV72DRAFT_304600"/>
<dbReference type="InterPro" id="IPR024584">
    <property type="entry name" value="Tuberin_N"/>
</dbReference>
<dbReference type="FunFam" id="3.40.50.11210:FF:000007">
    <property type="entry name" value="Tuberous sclerosis 2"/>
    <property type="match status" value="1"/>
</dbReference>
<dbReference type="InterPro" id="IPR027107">
    <property type="entry name" value="Tuberin/Ral-act_asu"/>
</dbReference>
<gene>
    <name evidence="4" type="ORF">BCV71DRAFT_262612</name>
</gene>
<feature type="compositionally biased region" description="Basic and acidic residues" evidence="2">
    <location>
        <begin position="704"/>
        <end position="716"/>
    </location>
</feature>
<evidence type="ECO:0000256" key="2">
    <source>
        <dbReference type="SAM" id="MobiDB-lite"/>
    </source>
</evidence>
<dbReference type="PRINTS" id="PR01431">
    <property type="entry name" value="TUBERIN"/>
</dbReference>
<sequence>MSNHNNPPKPPPIGNTVNNSSNNNNNNNNSWLSNILRPRASSVSVESCLNITNNDPSRPLDARPVLPLLSSSQSLVFRCKHLLSFSELCKSYRFTHLEDVFFTVQDILEPSNPREARHAVYEFILACIMGQYSELGMARVTFYSSLKHDFNWDDFADMYRVLYALSKGGRDISGFEKNISKLLIHWLDTSIEKYHKNTDPARPIPYLSDLLHLLTVTAKFNFALFEEHEVTFMIQATHKAFFASHHVSDIEACLEFADVVVRYRFVPFDALTAFLDILSASATMLDQQKYWSIFQNLLRSHCAHSAILTLCKFLDQKPLDTHTLTLIKGATVLLSETVWGNNGKSETYVTDSVVLMYFKRAVAHDSDPVNTAILQALTLAIQSNTLTFMDWDLVWDVIDVCTLYILKMTDYNCSHDIHLFDVQKAVLENNTLGVKTVVQFARLADILVQMYVDKTYKGPVSRLIQVLYRLRGYCSDETALLLMDYYVVEHSFLPSSDDWLDLLQEMTKTFFIDNHASSTVRLKMLMIVSDVCTFVKDFYSEIIYESLVINMMQNLSSETDPDIRQTGIDLLVSSLSDCQNIDIFDKLILTLSDCARCRCVSSDGALGTRNYCIGVPAMCGLSEVFENLLLASNGKLCEKTFNIITQIANDPSDLTCPYGGPKIIALDLLLRLRCPTNHHLHLIRDNMSDDPQGFIHNARLQLQKRREEKEKRRKADSLLLGPSRPQQQQQQQADDSQLLKELVFYPNPNVVSYKSNEEDDTTVLNIDDMLKSYILVLSDSSNWHLVQFLLKRLPQQLSNKHLFCGASPSINKLRKCLVKWISNRKFLENVVNLPVNVKRNDLTVHAYNLLTILISYRRIFTDPKQDQDEIVYAFYIGITQVTAATRLCINALLVCCYEMPLSVTKMLNEILQRMSQIISVSSVSVHILEFLSALARLPNLYANFTGDMYKPVFAIALNYLQHSRSQQTQSPMTSPLLSSGPNSALNSPISPSVDPGQGALKQYVLVMAYMVITVWFTSIPLRERRKHVPFIIQRLLGGNPRVIDEQTYTCIDMLSRFSFADVDLAPEKSIVSKILMGDHDDNKSSPSLKQQSQKTWVYGHTLLTLRTAKSAGWIEVTVRRPSGTVSMMCYVENKLKSDGIDYRTLPALLMMQYQPDILANKIMQHTETDDQAKEEKRLPEEAIGDILSEPATTTPASNNLSHLLKTDLSIDPGFLYLQLNNYPDLTHAIDVSPPLPNDESTARTLATFDRIPVVDFHKIGVLYVGKGQRHEVDILANTYGSPDYVRFLNALGTIERLRGRTGNSGGLDREADIDGRFAYFWKDDVTEAVFHIATLMPTHLDRDPQCSAKKRHIGNDYVTIVYNDSGLDYAFDTLPSQFNFINIVVSPHSISTEAISPTHALGGAENTFFKVEMQRRPDMPDIGPLFEPKLVSAQSLPAFVRQAAIHANIFAQVFWQSAGAKREYVTHWRERLRQILRIKERLAVKTNSASSTPNTTPNPNNYAESNKMHTVEAILDFTKYT</sequence>
<evidence type="ECO:0000313" key="4">
    <source>
        <dbReference type="EMBL" id="ORE19761.1"/>
    </source>
</evidence>